<dbReference type="AlphaFoldDB" id="A0A8K0REI1"/>
<dbReference type="Proteomes" id="UP000813461">
    <property type="component" value="Unassembled WGS sequence"/>
</dbReference>
<organism evidence="2 3">
    <name type="scientific">Paraphoma chrysanthemicola</name>
    <dbReference type="NCBI Taxonomy" id="798071"/>
    <lineage>
        <taxon>Eukaryota</taxon>
        <taxon>Fungi</taxon>
        <taxon>Dikarya</taxon>
        <taxon>Ascomycota</taxon>
        <taxon>Pezizomycotina</taxon>
        <taxon>Dothideomycetes</taxon>
        <taxon>Pleosporomycetidae</taxon>
        <taxon>Pleosporales</taxon>
        <taxon>Pleosporineae</taxon>
        <taxon>Phaeosphaeriaceae</taxon>
        <taxon>Paraphoma</taxon>
    </lineage>
</organism>
<name>A0A8K0REI1_9PLEO</name>
<reference evidence="2" key="1">
    <citation type="journal article" date="2021" name="Nat. Commun.">
        <title>Genetic determinants of endophytism in the Arabidopsis root mycobiome.</title>
        <authorList>
            <person name="Mesny F."/>
            <person name="Miyauchi S."/>
            <person name="Thiergart T."/>
            <person name="Pickel B."/>
            <person name="Atanasova L."/>
            <person name="Karlsson M."/>
            <person name="Huettel B."/>
            <person name="Barry K.W."/>
            <person name="Haridas S."/>
            <person name="Chen C."/>
            <person name="Bauer D."/>
            <person name="Andreopoulos W."/>
            <person name="Pangilinan J."/>
            <person name="LaButti K."/>
            <person name="Riley R."/>
            <person name="Lipzen A."/>
            <person name="Clum A."/>
            <person name="Drula E."/>
            <person name="Henrissat B."/>
            <person name="Kohler A."/>
            <person name="Grigoriev I.V."/>
            <person name="Martin F.M."/>
            <person name="Hacquard S."/>
        </authorList>
    </citation>
    <scope>NUCLEOTIDE SEQUENCE</scope>
    <source>
        <strain evidence="2">MPI-SDFR-AT-0120</strain>
    </source>
</reference>
<feature type="coiled-coil region" evidence="1">
    <location>
        <begin position="147"/>
        <end position="214"/>
    </location>
</feature>
<dbReference type="EMBL" id="JAGMVJ010000003">
    <property type="protein sequence ID" value="KAH7092635.1"/>
    <property type="molecule type" value="Genomic_DNA"/>
</dbReference>
<proteinExistence type="predicted"/>
<evidence type="ECO:0000313" key="2">
    <source>
        <dbReference type="EMBL" id="KAH7092635.1"/>
    </source>
</evidence>
<evidence type="ECO:0000313" key="3">
    <source>
        <dbReference type="Proteomes" id="UP000813461"/>
    </source>
</evidence>
<gene>
    <name evidence="2" type="ORF">FB567DRAFT_489518</name>
</gene>
<accession>A0A8K0REI1</accession>
<protein>
    <submittedName>
        <fullName evidence="2">Uncharacterized protein</fullName>
    </submittedName>
</protein>
<feature type="coiled-coil region" evidence="1">
    <location>
        <begin position="54"/>
        <end position="122"/>
    </location>
</feature>
<dbReference type="OrthoDB" id="3777260at2759"/>
<sequence>MTAQLRELEHQRSEVDNKYNTLLAESDRYSTQIGKLRYQNEANRDQKAAMGRSLAQQEVEIKKQQLEIDNLNRIINDLKSKISRQQQELSEIDRLRSAVKDISGLEETVKRLTLERDHALRAQVNSGDHALRAQNLGDTLAKREKLITDLRQKTLEEQMRATELEDEVERLREQVVSTLIDDLKEKLLEKTSQCDRYRTQLKATEQQLKLSQSRLLAAMDGGESLRGGAHLVIPHKSAKLPKAVVSCSECYAQNTPCDNGAVCRPCIDSNSKCSRWRCSSKHRLGECNRVPCTFPHDSQGWMIRTEPRPEW</sequence>
<evidence type="ECO:0000256" key="1">
    <source>
        <dbReference type="SAM" id="Coils"/>
    </source>
</evidence>
<keyword evidence="1" id="KW-0175">Coiled coil</keyword>
<comment type="caution">
    <text evidence="2">The sequence shown here is derived from an EMBL/GenBank/DDBJ whole genome shotgun (WGS) entry which is preliminary data.</text>
</comment>
<keyword evidence="3" id="KW-1185">Reference proteome</keyword>